<sequence>MFGFGAAGVAAAEMAAAACCALCDYEDPKWLAVRGGMQSGSDAANVVLASEWSFSVLCCDGTDENALSEAEATARALVQRGHMAVVMEAGPSAPLMNAPYQMADGRDLPAHLLLPVCDGPGGIVPTLAAAAAALLSSVACRGIVGVDASDIWSAIGGHGLGLAVHTVAGREQKAAAFGQSALSAAYEVGVRPSSVRRLLINAVLRPGWHLRELDELATTVSAAFENAGTAIMSAVYNPAADTASVLLVCS</sequence>
<evidence type="ECO:0000313" key="4">
    <source>
        <dbReference type="Proteomes" id="UP000600101"/>
    </source>
</evidence>
<evidence type="ECO:0000256" key="1">
    <source>
        <dbReference type="ARBA" id="ARBA00022741"/>
    </source>
</evidence>
<proteinExistence type="predicted"/>
<keyword evidence="1" id="KW-0547">Nucleotide-binding</keyword>
<dbReference type="AlphaFoldDB" id="A0A9X0UGC5"/>
<accession>A0A9X0UGC5</accession>
<evidence type="ECO:0000256" key="2">
    <source>
        <dbReference type="ARBA" id="ARBA00023134"/>
    </source>
</evidence>
<dbReference type="EMBL" id="JACOMF010000079">
    <property type="protein sequence ID" value="MBC4018778.1"/>
    <property type="molecule type" value="Genomic_DNA"/>
</dbReference>
<organism evidence="3 4">
    <name type="scientific">Siccirubricoccus deserti</name>
    <dbReference type="NCBI Taxonomy" id="2013562"/>
    <lineage>
        <taxon>Bacteria</taxon>
        <taxon>Pseudomonadati</taxon>
        <taxon>Pseudomonadota</taxon>
        <taxon>Alphaproteobacteria</taxon>
        <taxon>Acetobacterales</taxon>
        <taxon>Roseomonadaceae</taxon>
        <taxon>Siccirubricoccus</taxon>
    </lineage>
</organism>
<dbReference type="Proteomes" id="UP000600101">
    <property type="component" value="Unassembled WGS sequence"/>
</dbReference>
<dbReference type="GO" id="GO:0005525">
    <property type="term" value="F:GTP binding"/>
    <property type="evidence" value="ECO:0007669"/>
    <property type="project" value="UniProtKB-KW"/>
</dbReference>
<evidence type="ECO:0000313" key="3">
    <source>
        <dbReference type="EMBL" id="MBC4018778.1"/>
    </source>
</evidence>
<dbReference type="RefSeq" id="WP_186773519.1">
    <property type="nucleotide sequence ID" value="NZ_JACOMF010000079.1"/>
</dbReference>
<reference evidence="3" key="1">
    <citation type="submission" date="2020-08" db="EMBL/GenBank/DDBJ databases">
        <authorList>
            <person name="Hu Y."/>
            <person name="Nguyen S.V."/>
            <person name="Li F."/>
            <person name="Fanning S."/>
        </authorList>
    </citation>
    <scope>NUCLEOTIDE SEQUENCE</scope>
    <source>
        <strain evidence="3">SYSU D8009</strain>
    </source>
</reference>
<comment type="caution">
    <text evidence="3">The sequence shown here is derived from an EMBL/GenBank/DDBJ whole genome shotgun (WGS) entry which is preliminary data.</text>
</comment>
<protein>
    <submittedName>
        <fullName evidence="3">Uncharacterized protein</fullName>
    </submittedName>
</protein>
<gene>
    <name evidence="3" type="ORF">H7965_26320</name>
</gene>
<dbReference type="InterPro" id="IPR008280">
    <property type="entry name" value="Tub_FtsZ_C"/>
</dbReference>
<keyword evidence="2" id="KW-0342">GTP-binding</keyword>
<name>A0A9X0UGC5_9PROT</name>
<dbReference type="SUPFAM" id="SSF55307">
    <property type="entry name" value="Tubulin C-terminal domain-like"/>
    <property type="match status" value="1"/>
</dbReference>
<keyword evidence="4" id="KW-1185">Reference proteome</keyword>